<keyword evidence="4" id="KW-0804">Transcription</keyword>
<dbReference type="SUPFAM" id="SSF47459">
    <property type="entry name" value="HLH, helix-loop-helix DNA-binding domain"/>
    <property type="match status" value="1"/>
</dbReference>
<dbReference type="InterPro" id="IPR031066">
    <property type="entry name" value="bHLH_ALC-like_plant"/>
</dbReference>
<evidence type="ECO:0000313" key="8">
    <source>
        <dbReference type="Proteomes" id="UP001443914"/>
    </source>
</evidence>
<dbReference type="GO" id="GO:0046983">
    <property type="term" value="F:protein dimerization activity"/>
    <property type="evidence" value="ECO:0007669"/>
    <property type="project" value="InterPro"/>
</dbReference>
<accession>A0AAW1L2G8</accession>
<evidence type="ECO:0000256" key="3">
    <source>
        <dbReference type="ARBA" id="ARBA00023125"/>
    </source>
</evidence>
<keyword evidence="2" id="KW-0805">Transcription regulation</keyword>
<dbReference type="Proteomes" id="UP001443914">
    <property type="component" value="Unassembled WGS sequence"/>
</dbReference>
<dbReference type="InterPro" id="IPR036638">
    <property type="entry name" value="HLH_DNA-bd_sf"/>
</dbReference>
<organism evidence="7 8">
    <name type="scientific">Saponaria officinalis</name>
    <name type="common">Common soapwort</name>
    <name type="synonym">Lychnis saponaria</name>
    <dbReference type="NCBI Taxonomy" id="3572"/>
    <lineage>
        <taxon>Eukaryota</taxon>
        <taxon>Viridiplantae</taxon>
        <taxon>Streptophyta</taxon>
        <taxon>Embryophyta</taxon>
        <taxon>Tracheophyta</taxon>
        <taxon>Spermatophyta</taxon>
        <taxon>Magnoliopsida</taxon>
        <taxon>eudicotyledons</taxon>
        <taxon>Gunneridae</taxon>
        <taxon>Pentapetalae</taxon>
        <taxon>Caryophyllales</taxon>
        <taxon>Caryophyllaceae</taxon>
        <taxon>Caryophylleae</taxon>
        <taxon>Saponaria</taxon>
    </lineage>
</organism>
<feature type="domain" description="BHLH" evidence="6">
    <location>
        <begin position="195"/>
        <end position="247"/>
    </location>
</feature>
<evidence type="ECO:0000256" key="5">
    <source>
        <dbReference type="ARBA" id="ARBA00023242"/>
    </source>
</evidence>
<dbReference type="SMART" id="SM00353">
    <property type="entry name" value="HLH"/>
    <property type="match status" value="1"/>
</dbReference>
<evidence type="ECO:0000256" key="4">
    <source>
        <dbReference type="ARBA" id="ARBA00023163"/>
    </source>
</evidence>
<proteinExistence type="predicted"/>
<evidence type="ECO:0000256" key="2">
    <source>
        <dbReference type="ARBA" id="ARBA00023015"/>
    </source>
</evidence>
<dbReference type="GO" id="GO:0003677">
    <property type="term" value="F:DNA binding"/>
    <property type="evidence" value="ECO:0007669"/>
    <property type="project" value="UniProtKB-KW"/>
</dbReference>
<dbReference type="PROSITE" id="PS50888">
    <property type="entry name" value="BHLH"/>
    <property type="match status" value="1"/>
</dbReference>
<dbReference type="Gene3D" id="4.10.280.10">
    <property type="entry name" value="Helix-loop-helix DNA-binding domain"/>
    <property type="match status" value="1"/>
</dbReference>
<comment type="subcellular location">
    <subcellularLocation>
        <location evidence="1">Nucleus</location>
    </subcellularLocation>
</comment>
<keyword evidence="5" id="KW-0539">Nucleus</keyword>
<sequence length="327" mass="36631">MAIVLSMIYVKHRYITKVHRTDAFCLSSLLSVPEHSMEDMMDYQCNSADNMLGFSGFSEVQMKALYSGTGSIPTHLLSGSYLNNAADMGSSALYDISDVENTYVSPNELSGLRFDCPYGNTGSRRHETSLSNYLMPKEEVAATEPYMFMECQHAESNAFPVQAVKTEEAYGFHTFLNHEASTSNPPRRSLIRAYRQRSRAAETESNRRAIIHEKMQALQELLPASSKAKQGDQEAIVDNAIAHVKYLQLQLKELSRNKLGGESVSGPLSFLEGYGHYHAQEQMIREPLEEVIGTLMENNQTTALRLLETKGLHLMHMTSVDALRCSE</sequence>
<comment type="caution">
    <text evidence="7">The sequence shown here is derived from an EMBL/GenBank/DDBJ whole genome shotgun (WGS) entry which is preliminary data.</text>
</comment>
<keyword evidence="3" id="KW-0238">DNA-binding</keyword>
<evidence type="ECO:0000259" key="6">
    <source>
        <dbReference type="PROSITE" id="PS50888"/>
    </source>
</evidence>
<dbReference type="InterPro" id="IPR011598">
    <property type="entry name" value="bHLH_dom"/>
</dbReference>
<dbReference type="Pfam" id="PF00010">
    <property type="entry name" value="HLH"/>
    <property type="match status" value="1"/>
</dbReference>
<dbReference type="GO" id="GO:0005634">
    <property type="term" value="C:nucleus"/>
    <property type="evidence" value="ECO:0007669"/>
    <property type="project" value="UniProtKB-SubCell"/>
</dbReference>
<evidence type="ECO:0000313" key="7">
    <source>
        <dbReference type="EMBL" id="KAK9726124.1"/>
    </source>
</evidence>
<reference evidence="7" key="1">
    <citation type="submission" date="2024-03" db="EMBL/GenBank/DDBJ databases">
        <title>WGS assembly of Saponaria officinalis var. Norfolk2.</title>
        <authorList>
            <person name="Jenkins J."/>
            <person name="Shu S."/>
            <person name="Grimwood J."/>
            <person name="Barry K."/>
            <person name="Goodstein D."/>
            <person name="Schmutz J."/>
            <person name="Leebens-Mack J."/>
            <person name="Osbourn A."/>
        </authorList>
    </citation>
    <scope>NUCLEOTIDE SEQUENCE [LARGE SCALE GENOMIC DNA]</scope>
    <source>
        <strain evidence="7">JIC</strain>
    </source>
</reference>
<evidence type="ECO:0000256" key="1">
    <source>
        <dbReference type="ARBA" id="ARBA00004123"/>
    </source>
</evidence>
<protein>
    <recommendedName>
        <fullName evidence="6">BHLH domain-containing protein</fullName>
    </recommendedName>
</protein>
<dbReference type="PANTHER" id="PTHR45855">
    <property type="entry name" value="TRANSCRIPTION FACTOR PIF1-RELATED"/>
    <property type="match status" value="1"/>
</dbReference>
<name>A0AAW1L2G8_SAPOF</name>
<dbReference type="EMBL" id="JBDFQZ010000005">
    <property type="protein sequence ID" value="KAK9726124.1"/>
    <property type="molecule type" value="Genomic_DNA"/>
</dbReference>
<keyword evidence="8" id="KW-1185">Reference proteome</keyword>
<dbReference type="AlphaFoldDB" id="A0AAW1L2G8"/>
<gene>
    <name evidence="7" type="ORF">RND81_05G191700</name>
</gene>